<evidence type="ECO:0000256" key="3">
    <source>
        <dbReference type="ARBA" id="ARBA00023163"/>
    </source>
</evidence>
<dbReference type="InterPro" id="IPR000843">
    <property type="entry name" value="HTH_LacI"/>
</dbReference>
<accession>A0A7X2PC71</accession>
<dbReference type="RefSeq" id="WP_154425152.1">
    <property type="nucleotide sequence ID" value="NZ_VUNN01000007.1"/>
</dbReference>
<dbReference type="InterPro" id="IPR010982">
    <property type="entry name" value="Lambda_DNA-bd_dom_sf"/>
</dbReference>
<keyword evidence="6" id="KW-1185">Reference proteome</keyword>
<dbReference type="EMBL" id="VUNN01000007">
    <property type="protein sequence ID" value="MSU06177.1"/>
    <property type="molecule type" value="Genomic_DNA"/>
</dbReference>
<dbReference type="SMART" id="SM00354">
    <property type="entry name" value="HTH_LACI"/>
    <property type="match status" value="1"/>
</dbReference>
<reference evidence="5 6" key="1">
    <citation type="submission" date="2019-08" db="EMBL/GenBank/DDBJ databases">
        <title>In-depth cultivation of the pig gut microbiome towards novel bacterial diversity and tailored functional studies.</title>
        <authorList>
            <person name="Wylensek D."/>
            <person name="Hitch T.C.A."/>
            <person name="Clavel T."/>
        </authorList>
    </citation>
    <scope>NUCLEOTIDE SEQUENCE [LARGE SCALE GENOMIC DNA]</scope>
    <source>
        <strain evidence="5 6">NM-380-WT-3C1</strain>
    </source>
</reference>
<dbReference type="CDD" id="cd01392">
    <property type="entry name" value="HTH_LacI"/>
    <property type="match status" value="1"/>
</dbReference>
<dbReference type="PROSITE" id="PS50932">
    <property type="entry name" value="HTH_LACI_2"/>
    <property type="match status" value="1"/>
</dbReference>
<dbReference type="CDD" id="cd06267">
    <property type="entry name" value="PBP1_LacI_sugar_binding-like"/>
    <property type="match status" value="1"/>
</dbReference>
<feature type="domain" description="HTH lacI-type" evidence="4">
    <location>
        <begin position="3"/>
        <end position="57"/>
    </location>
</feature>
<evidence type="ECO:0000313" key="6">
    <source>
        <dbReference type="Proteomes" id="UP000460549"/>
    </source>
</evidence>
<dbReference type="PANTHER" id="PTHR30146">
    <property type="entry name" value="LACI-RELATED TRANSCRIPTIONAL REPRESSOR"/>
    <property type="match status" value="1"/>
</dbReference>
<dbReference type="GO" id="GO:0003700">
    <property type="term" value="F:DNA-binding transcription factor activity"/>
    <property type="evidence" value="ECO:0007669"/>
    <property type="project" value="TreeGrafter"/>
</dbReference>
<dbReference type="SUPFAM" id="SSF47413">
    <property type="entry name" value="lambda repressor-like DNA-binding domains"/>
    <property type="match status" value="1"/>
</dbReference>
<dbReference type="InterPro" id="IPR028082">
    <property type="entry name" value="Peripla_BP_I"/>
</dbReference>
<dbReference type="GO" id="GO:0000976">
    <property type="term" value="F:transcription cis-regulatory region binding"/>
    <property type="evidence" value="ECO:0007669"/>
    <property type="project" value="TreeGrafter"/>
</dbReference>
<dbReference type="Gene3D" id="3.40.50.2300">
    <property type="match status" value="2"/>
</dbReference>
<evidence type="ECO:0000256" key="2">
    <source>
        <dbReference type="ARBA" id="ARBA00023125"/>
    </source>
</evidence>
<comment type="caution">
    <text evidence="5">The sequence shown here is derived from an EMBL/GenBank/DDBJ whole genome shotgun (WGS) entry which is preliminary data.</text>
</comment>
<evidence type="ECO:0000256" key="1">
    <source>
        <dbReference type="ARBA" id="ARBA00023015"/>
    </source>
</evidence>
<evidence type="ECO:0000259" key="4">
    <source>
        <dbReference type="PROSITE" id="PS50932"/>
    </source>
</evidence>
<evidence type="ECO:0000313" key="5">
    <source>
        <dbReference type="EMBL" id="MSU06177.1"/>
    </source>
</evidence>
<dbReference type="InterPro" id="IPR001761">
    <property type="entry name" value="Peripla_BP/Lac1_sug-bd_dom"/>
</dbReference>
<keyword evidence="3" id="KW-0804">Transcription</keyword>
<dbReference type="SUPFAM" id="SSF53822">
    <property type="entry name" value="Periplasmic binding protein-like I"/>
    <property type="match status" value="1"/>
</dbReference>
<sequence length="335" mass="37812">MEATLKDIAIATGFSINTVSRSLRDDRAISAKTRNLIKEKAEELNYIPNALASSMRSLHSGLIGVISADSANPFFGEVIKGIEECATRLGYQLMLGCTEESIEKEEKLIKMFLSRRLDGLIVMPVFDNSSEHVERFKRLGKSVPFVFAGRYLEGLTEHSILHEDFKGQKAVFDYFFSKGHKNILYIAGPENVSNSGDRIKGMLASYKENNIDFNSDYMKLSTGRIEDGYRVVNEALNRGLEFTAVACFNDMIAMGAMKSLFENDLRVPEDVEVFGYDNLYLSQFFQPALSTVDVPRFKLGQRSMEVLDLMINKKSFDYSKETELPIRLVFRGSTK</sequence>
<dbReference type="AlphaFoldDB" id="A0A7X2PC71"/>
<dbReference type="PANTHER" id="PTHR30146:SF154">
    <property type="entry name" value="TRANSCRIPTION REGULATOR, MEMBER OF GALR FAMILY"/>
    <property type="match status" value="1"/>
</dbReference>
<proteinExistence type="predicted"/>
<keyword evidence="2" id="KW-0238">DNA-binding</keyword>
<dbReference type="Gene3D" id="1.10.260.40">
    <property type="entry name" value="lambda repressor-like DNA-binding domains"/>
    <property type="match status" value="1"/>
</dbReference>
<organism evidence="5 6">
    <name type="scientific">Bullifex porci</name>
    <dbReference type="NCBI Taxonomy" id="2606638"/>
    <lineage>
        <taxon>Bacteria</taxon>
        <taxon>Pseudomonadati</taxon>
        <taxon>Spirochaetota</taxon>
        <taxon>Spirochaetia</taxon>
        <taxon>Spirochaetales</taxon>
        <taxon>Spirochaetaceae</taxon>
        <taxon>Bullifex</taxon>
    </lineage>
</organism>
<keyword evidence="1" id="KW-0805">Transcription regulation</keyword>
<protein>
    <submittedName>
        <fullName evidence="5">LacI family transcriptional regulator</fullName>
    </submittedName>
</protein>
<gene>
    <name evidence="5" type="ORF">FYJ80_05220</name>
</gene>
<dbReference type="Proteomes" id="UP000460549">
    <property type="component" value="Unassembled WGS sequence"/>
</dbReference>
<dbReference type="Pfam" id="PF00356">
    <property type="entry name" value="LacI"/>
    <property type="match status" value="1"/>
</dbReference>
<name>A0A7X2PC71_9SPIO</name>
<dbReference type="Pfam" id="PF00532">
    <property type="entry name" value="Peripla_BP_1"/>
    <property type="match status" value="1"/>
</dbReference>